<dbReference type="PANTHER" id="PTHR33755:SF6">
    <property type="entry name" value="PLASMID STABILIZATION SYSTEM PROTEIN"/>
    <property type="match status" value="1"/>
</dbReference>
<dbReference type="Proteomes" id="UP000332515">
    <property type="component" value="Unassembled WGS sequence"/>
</dbReference>
<name>A0A6A7Y6M8_9HYPH</name>
<protein>
    <submittedName>
        <fullName evidence="3">Type II toxin-antitoxin system RelE/ParE family toxin</fullName>
    </submittedName>
</protein>
<evidence type="ECO:0000313" key="3">
    <source>
        <dbReference type="EMBL" id="MQT13209.1"/>
    </source>
</evidence>
<gene>
    <name evidence="3" type="ORF">F0357_11260</name>
</gene>
<comment type="similarity">
    <text evidence="1">Belongs to the RelE toxin family.</text>
</comment>
<comment type="caution">
    <text evidence="3">The sequence shown here is derived from an EMBL/GenBank/DDBJ whole genome shotgun (WGS) entry which is preliminary data.</text>
</comment>
<accession>A0A6A7Y6M8</accession>
<organism evidence="3 4">
    <name type="scientific">Segnochrobactrum spirostomi</name>
    <dbReference type="NCBI Taxonomy" id="2608987"/>
    <lineage>
        <taxon>Bacteria</taxon>
        <taxon>Pseudomonadati</taxon>
        <taxon>Pseudomonadota</taxon>
        <taxon>Alphaproteobacteria</taxon>
        <taxon>Hyphomicrobiales</taxon>
        <taxon>Segnochrobactraceae</taxon>
        <taxon>Segnochrobactrum</taxon>
    </lineage>
</organism>
<dbReference type="Gene3D" id="3.30.2310.20">
    <property type="entry name" value="RelE-like"/>
    <property type="match status" value="1"/>
</dbReference>
<dbReference type="EMBL" id="VWNA01000001">
    <property type="protein sequence ID" value="MQT13209.1"/>
    <property type="molecule type" value="Genomic_DNA"/>
</dbReference>
<evidence type="ECO:0000256" key="1">
    <source>
        <dbReference type="ARBA" id="ARBA00006226"/>
    </source>
</evidence>
<sequence length="102" mass="11390">MKRPVRWAREALDDVKDQVAFIAQDNPHAARRIAQALRHAGDTLSTFATGRPGRVAGTFEKVVGSLPFVICYVLREGPDGESVVIIRVIHTSRDWPPESWPE</sequence>
<dbReference type="InterPro" id="IPR007712">
    <property type="entry name" value="RelE/ParE_toxin"/>
</dbReference>
<dbReference type="RefSeq" id="WP_312861547.1">
    <property type="nucleotide sequence ID" value="NZ_VWNA01000001.1"/>
</dbReference>
<keyword evidence="2" id="KW-1277">Toxin-antitoxin system</keyword>
<evidence type="ECO:0000256" key="2">
    <source>
        <dbReference type="ARBA" id="ARBA00022649"/>
    </source>
</evidence>
<dbReference type="PANTHER" id="PTHR33755">
    <property type="entry name" value="TOXIN PARE1-RELATED"/>
    <property type="match status" value="1"/>
</dbReference>
<proteinExistence type="inferred from homology"/>
<dbReference type="Pfam" id="PF05016">
    <property type="entry name" value="ParE_toxin"/>
    <property type="match status" value="1"/>
</dbReference>
<reference evidence="3 4" key="1">
    <citation type="submission" date="2019-09" db="EMBL/GenBank/DDBJ databases">
        <title>Segnochrobactrum spirostomi gen. nov., sp. nov., isolated from the ciliate Spirostomum cf. yagiui and description of a novel family, Segnochrobactraceae fam. nov. within the order Rhizobiales of the class Alphaproteobacteria.</title>
        <authorList>
            <person name="Akter S."/>
            <person name="Shazib S.U.A."/>
            <person name="Shin M.K."/>
        </authorList>
    </citation>
    <scope>NUCLEOTIDE SEQUENCE [LARGE SCALE GENOMIC DNA]</scope>
    <source>
        <strain evidence="3 4">Sp-1</strain>
    </source>
</reference>
<keyword evidence="4" id="KW-1185">Reference proteome</keyword>
<dbReference type="AlphaFoldDB" id="A0A6A7Y6M8"/>
<dbReference type="InterPro" id="IPR035093">
    <property type="entry name" value="RelE/ParE_toxin_dom_sf"/>
</dbReference>
<dbReference type="InterPro" id="IPR051803">
    <property type="entry name" value="TA_system_RelE-like_toxin"/>
</dbReference>
<evidence type="ECO:0000313" key="4">
    <source>
        <dbReference type="Proteomes" id="UP000332515"/>
    </source>
</evidence>